<dbReference type="EMBL" id="BLAF01000043">
    <property type="protein sequence ID" value="GES23699.1"/>
    <property type="molecule type" value="Genomic_DNA"/>
</dbReference>
<dbReference type="AlphaFoldDB" id="A0A5M3XUK3"/>
<dbReference type="GO" id="GO:0003677">
    <property type="term" value="F:DNA binding"/>
    <property type="evidence" value="ECO:0007669"/>
    <property type="project" value="InterPro"/>
</dbReference>
<keyword evidence="4" id="KW-1185">Reference proteome</keyword>
<organism evidence="3 4">
    <name type="scientific">Acrocarpospora pleiomorpha</name>
    <dbReference type="NCBI Taxonomy" id="90975"/>
    <lineage>
        <taxon>Bacteria</taxon>
        <taxon>Bacillati</taxon>
        <taxon>Actinomycetota</taxon>
        <taxon>Actinomycetes</taxon>
        <taxon>Streptosporangiales</taxon>
        <taxon>Streptosporangiaceae</taxon>
        <taxon>Acrocarpospora</taxon>
    </lineage>
</organism>
<accession>A0A5M3XUK3</accession>
<dbReference type="Proteomes" id="UP000377595">
    <property type="component" value="Unassembled WGS sequence"/>
</dbReference>
<sequence length="308" mass="33529">MIEQTGVLAGRTRRALDSAVLLDAVATQDTITQLVAAIRLVPGVAAIVAERCHAHDYTDPGKPKIAWDDEQAKAALVGALVADALTLLDQLTGQDSDELDEGAAGAVGLPALIVGQDVEPADDSDGTDGRRRIARRTAPDRIISTVAPEARHIHKSRQQRQDGYKAHLSVEPETGLFTAVDLRPGAGASHHEAAVAPDLLAGEYGPLQILADGAYAAGRPDRRRTPAADQATRAQTRRPRRVHPGRLQHRHQHRHGHPSRRAHRPTRRPGRPLPAAPRNLHRLMRRLSPSRSLHHRRDQPHPHHPPSP</sequence>
<evidence type="ECO:0000313" key="3">
    <source>
        <dbReference type="EMBL" id="GES23699.1"/>
    </source>
</evidence>
<reference evidence="3 4" key="1">
    <citation type="submission" date="2019-10" db="EMBL/GenBank/DDBJ databases">
        <title>Whole genome shotgun sequence of Acrocarpospora pleiomorpha NBRC 16267.</title>
        <authorList>
            <person name="Ichikawa N."/>
            <person name="Kimura A."/>
            <person name="Kitahashi Y."/>
            <person name="Komaki H."/>
            <person name="Oguchi A."/>
        </authorList>
    </citation>
    <scope>NUCLEOTIDE SEQUENCE [LARGE SCALE GENOMIC DNA]</scope>
    <source>
        <strain evidence="3 4">NBRC 16267</strain>
    </source>
</reference>
<dbReference type="InterPro" id="IPR002559">
    <property type="entry name" value="Transposase_11"/>
</dbReference>
<comment type="caution">
    <text evidence="3">The sequence shown here is derived from an EMBL/GenBank/DDBJ whole genome shotgun (WGS) entry which is preliminary data.</text>
</comment>
<proteinExistence type="predicted"/>
<gene>
    <name evidence="3" type="ORF">Aple_065980</name>
</gene>
<feature type="domain" description="Transposase IS4-like" evidence="2">
    <location>
        <begin position="148"/>
        <end position="257"/>
    </location>
</feature>
<dbReference type="GO" id="GO:0006313">
    <property type="term" value="P:DNA transposition"/>
    <property type="evidence" value="ECO:0007669"/>
    <property type="project" value="InterPro"/>
</dbReference>
<evidence type="ECO:0000259" key="2">
    <source>
        <dbReference type="Pfam" id="PF01609"/>
    </source>
</evidence>
<evidence type="ECO:0000256" key="1">
    <source>
        <dbReference type="SAM" id="MobiDB-lite"/>
    </source>
</evidence>
<evidence type="ECO:0000313" key="4">
    <source>
        <dbReference type="Proteomes" id="UP000377595"/>
    </source>
</evidence>
<dbReference type="GO" id="GO:0004803">
    <property type="term" value="F:transposase activity"/>
    <property type="evidence" value="ECO:0007669"/>
    <property type="project" value="InterPro"/>
</dbReference>
<protein>
    <recommendedName>
        <fullName evidence="2">Transposase IS4-like domain-containing protein</fullName>
    </recommendedName>
</protein>
<feature type="compositionally biased region" description="Basic residues" evidence="1">
    <location>
        <begin position="235"/>
        <end position="270"/>
    </location>
</feature>
<dbReference type="Pfam" id="PF01609">
    <property type="entry name" value="DDE_Tnp_1"/>
    <property type="match status" value="1"/>
</dbReference>
<feature type="region of interest" description="Disordered" evidence="1">
    <location>
        <begin position="217"/>
        <end position="308"/>
    </location>
</feature>
<name>A0A5M3XUK3_9ACTN</name>
<feature type="compositionally biased region" description="Basic residues" evidence="1">
    <location>
        <begin position="292"/>
        <end position="308"/>
    </location>
</feature>